<keyword evidence="4" id="KW-1185">Reference proteome</keyword>
<dbReference type="SUPFAM" id="SSF46955">
    <property type="entry name" value="Putative DNA-binding domain"/>
    <property type="match status" value="1"/>
</dbReference>
<evidence type="ECO:0000259" key="2">
    <source>
        <dbReference type="Pfam" id="PF12728"/>
    </source>
</evidence>
<name>A0ABW4JDH3_9BACL</name>
<dbReference type="Pfam" id="PF12728">
    <property type="entry name" value="HTH_17"/>
    <property type="match status" value="1"/>
</dbReference>
<dbReference type="EMBL" id="JBHUCX010000013">
    <property type="protein sequence ID" value="MFD1673713.1"/>
    <property type="molecule type" value="Genomic_DNA"/>
</dbReference>
<organism evidence="3 4">
    <name type="scientific">Alicyclobacillus fodiniaquatilis</name>
    <dbReference type="NCBI Taxonomy" id="1661150"/>
    <lineage>
        <taxon>Bacteria</taxon>
        <taxon>Bacillati</taxon>
        <taxon>Bacillota</taxon>
        <taxon>Bacilli</taxon>
        <taxon>Bacillales</taxon>
        <taxon>Alicyclobacillaceae</taxon>
        <taxon>Alicyclobacillus</taxon>
    </lineage>
</organism>
<gene>
    <name evidence="3" type="ORF">ACFSB2_03190</name>
</gene>
<evidence type="ECO:0000256" key="1">
    <source>
        <dbReference type="SAM" id="MobiDB-lite"/>
    </source>
</evidence>
<comment type="caution">
    <text evidence="3">The sequence shown here is derived from an EMBL/GenBank/DDBJ whole genome shotgun (WGS) entry which is preliminary data.</text>
</comment>
<dbReference type="RefSeq" id="WP_377941201.1">
    <property type="nucleotide sequence ID" value="NZ_JBHUCX010000013.1"/>
</dbReference>
<accession>A0ABW4JDH3</accession>
<feature type="region of interest" description="Disordered" evidence="1">
    <location>
        <begin position="1"/>
        <end position="36"/>
    </location>
</feature>
<evidence type="ECO:0000313" key="4">
    <source>
        <dbReference type="Proteomes" id="UP001597079"/>
    </source>
</evidence>
<sequence length="133" mass="14959">MNSIDTFDNKGDDDEKDGEKTMALPATNQQLNRHSSWVTTGQAKKMLGVSSVNTVKRWAAEGKLVAQKFDQSGWMRISVDSIDRLLQSSDANVKTFQNLKKRLDATSDLDFEVTEEDASLMSDRQMGTLPWEK</sequence>
<dbReference type="InterPro" id="IPR041657">
    <property type="entry name" value="HTH_17"/>
</dbReference>
<dbReference type="InterPro" id="IPR009061">
    <property type="entry name" value="DNA-bd_dom_put_sf"/>
</dbReference>
<protein>
    <submittedName>
        <fullName evidence="3">Helix-turn-helix domain-containing protein</fullName>
    </submittedName>
</protein>
<dbReference type="Proteomes" id="UP001597079">
    <property type="component" value="Unassembled WGS sequence"/>
</dbReference>
<feature type="domain" description="Helix-turn-helix" evidence="2">
    <location>
        <begin position="37"/>
        <end position="88"/>
    </location>
</feature>
<dbReference type="Gene3D" id="1.10.1660.10">
    <property type="match status" value="1"/>
</dbReference>
<feature type="compositionally biased region" description="Polar residues" evidence="1">
    <location>
        <begin position="26"/>
        <end position="36"/>
    </location>
</feature>
<proteinExistence type="predicted"/>
<reference evidence="4" key="1">
    <citation type="journal article" date="2019" name="Int. J. Syst. Evol. Microbiol.">
        <title>The Global Catalogue of Microorganisms (GCM) 10K type strain sequencing project: providing services to taxonomists for standard genome sequencing and annotation.</title>
        <authorList>
            <consortium name="The Broad Institute Genomics Platform"/>
            <consortium name="The Broad Institute Genome Sequencing Center for Infectious Disease"/>
            <person name="Wu L."/>
            <person name="Ma J."/>
        </authorList>
    </citation>
    <scope>NUCLEOTIDE SEQUENCE [LARGE SCALE GENOMIC DNA]</scope>
    <source>
        <strain evidence="4">CGMCC 1.12286</strain>
    </source>
</reference>
<evidence type="ECO:0000313" key="3">
    <source>
        <dbReference type="EMBL" id="MFD1673713.1"/>
    </source>
</evidence>